<gene>
    <name evidence="2" type="ORF">SAMN05444145_10391</name>
</gene>
<reference evidence="2 3" key="1">
    <citation type="submission" date="2016-10" db="EMBL/GenBank/DDBJ databases">
        <authorList>
            <person name="de Groot N.N."/>
        </authorList>
    </citation>
    <scope>NUCLEOTIDE SEQUENCE [LARGE SCALE GENOMIC DNA]</scope>
    <source>
        <strain evidence="2 3">DSM 25383</strain>
    </source>
</reference>
<dbReference type="Proteomes" id="UP000183253">
    <property type="component" value="Unassembled WGS sequence"/>
</dbReference>
<keyword evidence="3" id="KW-1185">Reference proteome</keyword>
<organism evidence="2 3">
    <name type="scientific">Alistipes timonensis JC136</name>
    <dbReference type="NCBI Taxonomy" id="1033731"/>
    <lineage>
        <taxon>Bacteria</taxon>
        <taxon>Pseudomonadati</taxon>
        <taxon>Bacteroidota</taxon>
        <taxon>Bacteroidia</taxon>
        <taxon>Bacteroidales</taxon>
        <taxon>Rikenellaceae</taxon>
        <taxon>Alistipes</taxon>
    </lineage>
</organism>
<dbReference type="RefSeq" id="WP_010261389.1">
    <property type="nucleotide sequence ID" value="NZ_CAEG01000010.1"/>
</dbReference>
<accession>A0A1H4AQK2</accession>
<sequence>MKAVYIQPQLEVFAVAAEAGFAISQPHGGELGPDSPDFADDEY</sequence>
<protein>
    <submittedName>
        <fullName evidence="2">Uncharacterized protein</fullName>
    </submittedName>
</protein>
<evidence type="ECO:0000313" key="2">
    <source>
        <dbReference type="EMBL" id="SEA38131.1"/>
    </source>
</evidence>
<name>A0A1H4AQK2_9BACT</name>
<proteinExistence type="predicted"/>
<evidence type="ECO:0000313" key="3">
    <source>
        <dbReference type="Proteomes" id="UP000183253"/>
    </source>
</evidence>
<dbReference type="AlphaFoldDB" id="A0A1H4AQK2"/>
<feature type="region of interest" description="Disordered" evidence="1">
    <location>
        <begin position="24"/>
        <end position="43"/>
    </location>
</feature>
<evidence type="ECO:0000256" key="1">
    <source>
        <dbReference type="SAM" id="MobiDB-lite"/>
    </source>
</evidence>
<dbReference type="STRING" id="1033731.SAMN05444145_10391"/>
<dbReference type="EMBL" id="FNRI01000003">
    <property type="protein sequence ID" value="SEA38131.1"/>
    <property type="molecule type" value="Genomic_DNA"/>
</dbReference>